<dbReference type="SMART" id="SM00320">
    <property type="entry name" value="WD40"/>
    <property type="match status" value="5"/>
</dbReference>
<protein>
    <submittedName>
        <fullName evidence="3">Uncharacterized protein</fullName>
    </submittedName>
</protein>
<sequence>MMSALHQRSIRSMVFGLLGMLAIAGMASAQPAEEDSPKPEIFTREYPDAKQFRLHNFRPVDTYPTDDAVKLPEREPVTTGKSDGQLVDEIEQLRTFEGEPRFVASDNVAVGGVAIAAADITADGRTLLIYDREQRLTTWSLPEGKKLVEFSLNNPSHSAAVAISPDGSKVLFGDASTKVLLLDAQTGQVEFTHDPFNFPVASVAFSAEGTKIVAADTNGLTYVAPPSAAGEIQEGTNLTDGRPIVDVAVADNGTFGMVAASGGTSFFAGKVGSSYTGDFRKPQDRAAVGANTWQMMLADKKNVAVSYKRPDTFEFLFLDEDSTLPGFDIRFDTQNQTAWIATEAGIDIRALKRLNVYDLVRFPKNAARIDLVVMAPDVNLLGLIKYNGTIDLLRLENNRTKAHAEMIELVGALVEEGRFEALELLAERWSGIDQNVEDADLRSLYLFLVNLVRSHKTTNWPEGTQLATFKKFVEENPESEFFRVLLTIEAIKMAWDNRGRGFASGVDAKEYIYFRLNLEEATNMLMPLFQRDQPPCPEAYVQAMELSKVTQWDEEATEYLLAEAMQNAPTYSRIYGEAAVGRMPRWGGAPDASVRLAEKVADAVGGDEGDILYAEIARWTRNYHSWDKVYNFLGFSRERVFEGFVKSVTKNPVRRNLRFNRALIMADRMTDQKLSQQLMETYETSGLAPLCGLWNHGRTRFESKASWALDDKFVMHRIVPRLAPKGPRDFAPNTWESGKVDELDALTRVPRKATFVQGNSFSVGQRRPWKMDVAANGSTAATIDEDGNLTVWDIAAGKSILQLTEEDAPGKGAVAVSHDGKSMVVGTEKGALELRDTDTGAIRFQLIDLENPIVDVGLSSDAKQLYGIDSKNGMHIVRNGEKRNWTIEKLNPEDKPLVDPIAVGINAGGEYLHAKRHAESVEILVMAETDGRVAVQKMAIPESPPIQVASGQDRFIVVAGDVVIRAVITDSGEATYQAAPQRMLQQIRHCELTADGDQFWAASDDCIDIRAWEAADIEGVVKLPEEIESVESIRLAPDGNALVAFDEQGTATVWKLQGDPFSKEYRLSAALDELITNGRYNTLEHLADRWSTREMPGWIEGDKTLYEFLLRRMNQEALRTENAERMERTYQVYLSRHMSGKLTRLARADLKFQQARIARGDTPAEETPDDIRNEYHNQLKDCQNLLSSLIKKPDTPPEAYVFMIRLNRELGAERLETKKLLDHAERQAFEYPQVLAEACVSLLPRYGVQADVAQTYAQESADKMRGKQRDVVYFQIADRLADVEGWKFVFEELKFDRQRVLRGLTELAWNYPRRRLIRTGLQLAHEGDNKVEGAVIAQIIEDHDFVPCEYLWTKEGKSYEEALKWAKGSDSP</sequence>
<comment type="caution">
    <text evidence="3">The sequence shown here is derived from an EMBL/GenBank/DDBJ whole genome shotgun (WGS) entry which is preliminary data.</text>
</comment>
<dbReference type="OrthoDB" id="213842at2"/>
<gene>
    <name evidence="3" type="ORF">C5Y93_17425</name>
</gene>
<dbReference type="SUPFAM" id="SSF50998">
    <property type="entry name" value="Quinoprotein alcohol dehydrogenase-like"/>
    <property type="match status" value="1"/>
</dbReference>
<dbReference type="RefSeq" id="WP_105336714.1">
    <property type="nucleotide sequence ID" value="NZ_PUHZ01000017.1"/>
</dbReference>
<dbReference type="PANTHER" id="PTHR19879">
    <property type="entry name" value="TRANSCRIPTION INITIATION FACTOR TFIID"/>
    <property type="match status" value="1"/>
</dbReference>
<keyword evidence="2" id="KW-0732">Signal</keyword>
<reference evidence="3 4" key="1">
    <citation type="submission" date="2018-02" db="EMBL/GenBank/DDBJ databases">
        <title>Comparative genomes isolates from brazilian mangrove.</title>
        <authorList>
            <person name="Araujo J.E."/>
            <person name="Taketani R.G."/>
            <person name="Silva M.C.P."/>
            <person name="Loureco M.V."/>
            <person name="Andreote F.D."/>
        </authorList>
    </citation>
    <scope>NUCLEOTIDE SEQUENCE [LARGE SCALE GENOMIC DNA]</scope>
    <source>
        <strain evidence="3 4">Nap-Phe MGV</strain>
    </source>
</reference>
<feature type="chain" id="PRO_5015393407" evidence="2">
    <location>
        <begin position="30"/>
        <end position="1372"/>
    </location>
</feature>
<evidence type="ECO:0000256" key="1">
    <source>
        <dbReference type="SAM" id="Coils"/>
    </source>
</evidence>
<keyword evidence="1" id="KW-0175">Coiled coil</keyword>
<accession>A0A2S8GKB3</accession>
<dbReference type="PANTHER" id="PTHR19879:SF9">
    <property type="entry name" value="TRANSCRIPTION INITIATION FACTOR TFIID SUBUNIT 5"/>
    <property type="match status" value="1"/>
</dbReference>
<feature type="coiled-coil region" evidence="1">
    <location>
        <begin position="1172"/>
        <end position="1227"/>
    </location>
</feature>
<organism evidence="3 4">
    <name type="scientific">Blastopirellula marina</name>
    <dbReference type="NCBI Taxonomy" id="124"/>
    <lineage>
        <taxon>Bacteria</taxon>
        <taxon>Pseudomonadati</taxon>
        <taxon>Planctomycetota</taxon>
        <taxon>Planctomycetia</taxon>
        <taxon>Pirellulales</taxon>
        <taxon>Pirellulaceae</taxon>
        <taxon>Blastopirellula</taxon>
    </lineage>
</organism>
<dbReference type="Proteomes" id="UP000237819">
    <property type="component" value="Unassembled WGS sequence"/>
</dbReference>
<dbReference type="InterPro" id="IPR011047">
    <property type="entry name" value="Quinoprotein_ADH-like_sf"/>
</dbReference>
<dbReference type="Gene3D" id="2.130.10.10">
    <property type="entry name" value="YVTN repeat-like/Quinoprotein amine dehydrogenase"/>
    <property type="match status" value="3"/>
</dbReference>
<evidence type="ECO:0000313" key="3">
    <source>
        <dbReference type="EMBL" id="PQO44872.1"/>
    </source>
</evidence>
<dbReference type="InterPro" id="IPR015943">
    <property type="entry name" value="WD40/YVTN_repeat-like_dom_sf"/>
</dbReference>
<evidence type="ECO:0000313" key="4">
    <source>
        <dbReference type="Proteomes" id="UP000237819"/>
    </source>
</evidence>
<evidence type="ECO:0000256" key="2">
    <source>
        <dbReference type="SAM" id="SignalP"/>
    </source>
</evidence>
<dbReference type="InterPro" id="IPR001680">
    <property type="entry name" value="WD40_rpt"/>
</dbReference>
<name>A0A2S8GKB3_9BACT</name>
<feature type="signal peptide" evidence="2">
    <location>
        <begin position="1"/>
        <end position="29"/>
    </location>
</feature>
<dbReference type="EMBL" id="PUHZ01000017">
    <property type="protein sequence ID" value="PQO44872.1"/>
    <property type="molecule type" value="Genomic_DNA"/>
</dbReference>
<proteinExistence type="predicted"/>